<organism evidence="2 3">
    <name type="scientific">Candidatus Accumulibacter phosphatis</name>
    <dbReference type="NCBI Taxonomy" id="327160"/>
    <lineage>
        <taxon>Bacteria</taxon>
        <taxon>Pseudomonadati</taxon>
        <taxon>Pseudomonadota</taxon>
        <taxon>Betaproteobacteria</taxon>
        <taxon>Candidatus Accumulibacter</taxon>
    </lineage>
</organism>
<comment type="caution">
    <text evidence="2">The sequence shown here is derived from an EMBL/GenBank/DDBJ whole genome shotgun (WGS) entry which is preliminary data.</text>
</comment>
<feature type="region of interest" description="Disordered" evidence="1">
    <location>
        <begin position="1"/>
        <end position="31"/>
    </location>
</feature>
<sequence length="396" mass="42325">MVAQGEVGGGLPPGLSLFEKPPDLIGSPQARQVSGGFRGRIVDDGRRSQLLAVDERCGGARRPGGEEPLEVGLQAVAAVCRQHRRQQIQGFEDLVGTRDDFEGVQVHPARTSLGVLQQRFDASQQHRLRAMQPEDGRGRSGSRPVPGSGQGLRVVLATGKFEPLQGLGRLLRSHRAACRTGDVGGRKEAQLQRARQTRQRGDDFPGGGRQRAGRIDHQRQPLRRLHELFLVALDDHPAGASAGIVAPDGAQQRIPGNVDPGRPAAQFFVVDLAAQGVAGIAYPFRAQGLGAAQRRVRFEPDGMEKLWPDVEIALAKSRQLQSGQLAIADPQRHGDAQADLHLASVGRDGEHLDHHPVLAGGGDQHRVLAAADHFLVGLPGLGTGTEGRLSLLAIDP</sequence>
<name>A0A080LXU9_9PROT</name>
<dbReference type="AlphaFoldDB" id="A0A080LXU9"/>
<reference evidence="2 3" key="1">
    <citation type="submission" date="2014-02" db="EMBL/GenBank/DDBJ databases">
        <title>Expanding our view of genomic diversity in Candidatus Accumulibacter clades.</title>
        <authorList>
            <person name="Skennerton C.T."/>
            <person name="Barr J.J."/>
            <person name="Slater F.R."/>
            <person name="Bond P.L."/>
            <person name="Tyson G.W."/>
        </authorList>
    </citation>
    <scope>NUCLEOTIDE SEQUENCE [LARGE SCALE GENOMIC DNA]</scope>
    <source>
        <strain evidence="3">BA-91</strain>
    </source>
</reference>
<gene>
    <name evidence="2" type="ORF">AW09_001005</name>
</gene>
<dbReference type="EMBL" id="JDVG02000173">
    <property type="protein sequence ID" value="KFB73737.1"/>
    <property type="molecule type" value="Genomic_DNA"/>
</dbReference>
<evidence type="ECO:0000313" key="3">
    <source>
        <dbReference type="Proteomes" id="UP000020077"/>
    </source>
</evidence>
<feature type="compositionally biased region" description="Gly residues" evidence="1">
    <location>
        <begin position="1"/>
        <end position="12"/>
    </location>
</feature>
<evidence type="ECO:0000313" key="2">
    <source>
        <dbReference type="EMBL" id="KFB73737.1"/>
    </source>
</evidence>
<proteinExistence type="predicted"/>
<feature type="region of interest" description="Disordered" evidence="1">
    <location>
        <begin position="125"/>
        <end position="150"/>
    </location>
</feature>
<evidence type="ECO:0000256" key="1">
    <source>
        <dbReference type="SAM" id="MobiDB-lite"/>
    </source>
</evidence>
<protein>
    <submittedName>
        <fullName evidence="2">Uncharacterized protein</fullName>
    </submittedName>
</protein>
<dbReference type="Proteomes" id="UP000020077">
    <property type="component" value="Unassembled WGS sequence"/>
</dbReference>
<accession>A0A080LXU9</accession>
<feature type="region of interest" description="Disordered" evidence="1">
    <location>
        <begin position="181"/>
        <end position="218"/>
    </location>
</feature>